<feature type="transmembrane region" description="Helical" evidence="7">
    <location>
        <begin position="23"/>
        <end position="46"/>
    </location>
</feature>
<reference evidence="9 10" key="1">
    <citation type="submission" date="2016-11" db="EMBL/GenBank/DDBJ databases">
        <authorList>
            <person name="Jaros S."/>
            <person name="Januszkiewicz K."/>
            <person name="Wedrychowicz H."/>
        </authorList>
    </citation>
    <scope>NUCLEOTIDE SEQUENCE [LARGE SCALE GENOMIC DNA]</scope>
    <source>
        <strain evidence="9 10">DSM 45627</strain>
    </source>
</reference>
<dbReference type="PANTHER" id="PTHR43255">
    <property type="entry name" value="IRON-SULFUR-BINDING OXIDOREDUCTASE FADF-RELATED-RELATED"/>
    <property type="match status" value="1"/>
</dbReference>
<dbReference type="GO" id="GO:0051539">
    <property type="term" value="F:4 iron, 4 sulfur cluster binding"/>
    <property type="evidence" value="ECO:0007669"/>
    <property type="project" value="UniProtKB-KW"/>
</dbReference>
<organism evidence="9 10">
    <name type="scientific">Jatrophihabitans endophyticus</name>
    <dbReference type="NCBI Taxonomy" id="1206085"/>
    <lineage>
        <taxon>Bacteria</taxon>
        <taxon>Bacillati</taxon>
        <taxon>Actinomycetota</taxon>
        <taxon>Actinomycetes</taxon>
        <taxon>Jatrophihabitantales</taxon>
        <taxon>Jatrophihabitantaceae</taxon>
        <taxon>Jatrophihabitans</taxon>
    </lineage>
</organism>
<dbReference type="Proteomes" id="UP000186132">
    <property type="component" value="Unassembled WGS sequence"/>
</dbReference>
<sequence>MQQTVTDVMAENWFVDWEYHPVGWWRIGIAVAMLVVTVAIAGRRIAWLVRLIRSGKKDDSRLEGIEQRARDQVVEVFGQKKLLKWNVPGVAHFFTFWGFIVLGATIVEAYGALIVSRDFAFPIFGRARWFGFLEDFFGLAVLLGIVYFAINRLRNAPERKKRDSRFYGSHNGPAWMVLGFIALVVVTLFMYRGAQSASGHFPWGDSKAPFVSWAIGKALPDGAYLTGFETFWIIAQMAVIFAFSVLVVYSKHLHIGTAPLNVLTKREPNALGPLLPVKDDEGKAIDFADVENLSEDTVFGKGKIEDFTWKGYLDFATCTECGRCQSQCPAWNTGKPLSPKLVIMNLRDHLFAKAPYIFGREVPEDAEPSFSDEGVEHVHGVPESGFERVQGSGIEQALRPLVGDAASGGVIDPDVLWSCTTCGACVEQCPVDIEHIDHIVDMRRYQVLIESAFPSEAGVMLRNIENKGNPWGMSNNGRSEWFSDLSFEVRQAEPGTKLDADIEYLFWVGCAGALEDRSKKVTVAFAELLHTAGVEFAVLGQGESCTGDPARRLGNEFLFQMQGMQNVETLNSIERAGPLKIVATCPHCFNTIANEYPQLGGHYEVVHHTQLLGKLVDEGKLVPVETVDKNVTYHDPCYLGRHNKVYTPPREVLGAIQGLKSQEMHRCKDRGFCCGAGGARFWMEEKLGKRVNVERTEEALSWDPDVISTACPFCMVMLSDAVAAKVGEGEAREDVAVLDVAQLLRQSLGAPPAPPAAETVDDPAPDPDPTPDPEPAAG</sequence>
<dbReference type="PROSITE" id="PS51379">
    <property type="entry name" value="4FE4S_FER_2"/>
    <property type="match status" value="2"/>
</dbReference>
<keyword evidence="4" id="KW-0408">Iron</keyword>
<evidence type="ECO:0000256" key="1">
    <source>
        <dbReference type="ARBA" id="ARBA00022485"/>
    </source>
</evidence>
<feature type="transmembrane region" description="Helical" evidence="7">
    <location>
        <begin position="90"/>
        <end position="116"/>
    </location>
</feature>
<gene>
    <name evidence="9" type="ORF">SAMN05443575_1967</name>
</gene>
<dbReference type="EMBL" id="FQVU01000002">
    <property type="protein sequence ID" value="SHG30347.1"/>
    <property type="molecule type" value="Genomic_DNA"/>
</dbReference>
<keyword evidence="3" id="KW-0560">Oxidoreductase</keyword>
<keyword evidence="7" id="KW-0812">Transmembrane</keyword>
<feature type="transmembrane region" description="Helical" evidence="7">
    <location>
        <begin position="230"/>
        <end position="249"/>
    </location>
</feature>
<evidence type="ECO:0000313" key="9">
    <source>
        <dbReference type="EMBL" id="SHG30347.1"/>
    </source>
</evidence>
<dbReference type="SUPFAM" id="SSF46548">
    <property type="entry name" value="alpha-helical ferredoxin"/>
    <property type="match status" value="1"/>
</dbReference>
<feature type="region of interest" description="Disordered" evidence="6">
    <location>
        <begin position="748"/>
        <end position="778"/>
    </location>
</feature>
<dbReference type="InterPro" id="IPR009051">
    <property type="entry name" value="Helical_ferredxn"/>
</dbReference>
<protein>
    <submittedName>
        <fullName evidence="9">Fe-S oxidoreductase</fullName>
    </submittedName>
</protein>
<dbReference type="PROSITE" id="PS00198">
    <property type="entry name" value="4FE4S_FER_1"/>
    <property type="match status" value="1"/>
</dbReference>
<feature type="compositionally biased region" description="Acidic residues" evidence="6">
    <location>
        <begin position="759"/>
        <end position="771"/>
    </location>
</feature>
<accession>A0A1M5IPX1</accession>
<dbReference type="InterPro" id="IPR051460">
    <property type="entry name" value="HdrC_iron-sulfur_subunit"/>
</dbReference>
<dbReference type="GO" id="GO:0046872">
    <property type="term" value="F:metal ion binding"/>
    <property type="evidence" value="ECO:0007669"/>
    <property type="project" value="UniProtKB-KW"/>
</dbReference>
<evidence type="ECO:0000256" key="3">
    <source>
        <dbReference type="ARBA" id="ARBA00023002"/>
    </source>
</evidence>
<name>A0A1M5IPX1_9ACTN</name>
<keyword evidence="2" id="KW-0479">Metal-binding</keyword>
<dbReference type="Pfam" id="PF13187">
    <property type="entry name" value="Fer4_9"/>
    <property type="match status" value="1"/>
</dbReference>
<dbReference type="InterPro" id="IPR017900">
    <property type="entry name" value="4Fe4S_Fe_S_CS"/>
</dbReference>
<dbReference type="InterPro" id="IPR036197">
    <property type="entry name" value="NarG-like_sf"/>
</dbReference>
<keyword evidence="10" id="KW-1185">Reference proteome</keyword>
<feature type="domain" description="4Fe-4S ferredoxin-type" evidence="8">
    <location>
        <begin position="407"/>
        <end position="439"/>
    </location>
</feature>
<dbReference type="SUPFAM" id="SSF103501">
    <property type="entry name" value="Respiratory nitrate reductase 1 gamma chain"/>
    <property type="match status" value="1"/>
</dbReference>
<keyword evidence="7" id="KW-1133">Transmembrane helix</keyword>
<evidence type="ECO:0000259" key="8">
    <source>
        <dbReference type="PROSITE" id="PS51379"/>
    </source>
</evidence>
<feature type="transmembrane region" description="Helical" evidence="7">
    <location>
        <begin position="136"/>
        <end position="153"/>
    </location>
</feature>
<keyword evidence="7" id="KW-0472">Membrane</keyword>
<evidence type="ECO:0000256" key="5">
    <source>
        <dbReference type="ARBA" id="ARBA00023014"/>
    </source>
</evidence>
<feature type="transmembrane region" description="Helical" evidence="7">
    <location>
        <begin position="174"/>
        <end position="194"/>
    </location>
</feature>
<keyword evidence="5" id="KW-0411">Iron-sulfur</keyword>
<evidence type="ECO:0000256" key="4">
    <source>
        <dbReference type="ARBA" id="ARBA00023004"/>
    </source>
</evidence>
<evidence type="ECO:0000313" key="10">
    <source>
        <dbReference type="Proteomes" id="UP000186132"/>
    </source>
</evidence>
<dbReference type="GO" id="GO:0005886">
    <property type="term" value="C:plasma membrane"/>
    <property type="evidence" value="ECO:0007669"/>
    <property type="project" value="TreeGrafter"/>
</dbReference>
<dbReference type="GO" id="GO:0016491">
    <property type="term" value="F:oxidoreductase activity"/>
    <property type="evidence" value="ECO:0007669"/>
    <property type="project" value="UniProtKB-KW"/>
</dbReference>
<proteinExistence type="predicted"/>
<evidence type="ECO:0000256" key="7">
    <source>
        <dbReference type="SAM" id="Phobius"/>
    </source>
</evidence>
<dbReference type="InterPro" id="IPR004017">
    <property type="entry name" value="Cys_rich_dom"/>
</dbReference>
<evidence type="ECO:0000256" key="6">
    <source>
        <dbReference type="SAM" id="MobiDB-lite"/>
    </source>
</evidence>
<dbReference type="AlphaFoldDB" id="A0A1M5IPX1"/>
<dbReference type="Pfam" id="PF02754">
    <property type="entry name" value="CCG"/>
    <property type="match status" value="2"/>
</dbReference>
<evidence type="ECO:0000256" key="2">
    <source>
        <dbReference type="ARBA" id="ARBA00022723"/>
    </source>
</evidence>
<keyword evidence="1" id="KW-0004">4Fe-4S</keyword>
<dbReference type="Gene3D" id="1.10.1060.10">
    <property type="entry name" value="Alpha-helical ferredoxin"/>
    <property type="match status" value="1"/>
</dbReference>
<dbReference type="PANTHER" id="PTHR43255:SF1">
    <property type="entry name" value="IRON-SULFUR-BINDING OXIDOREDUCTASE FADF-RELATED"/>
    <property type="match status" value="1"/>
</dbReference>
<dbReference type="Gene3D" id="1.20.950.20">
    <property type="entry name" value="Transmembrane di-heme cytochromes, Chain C"/>
    <property type="match status" value="1"/>
</dbReference>
<dbReference type="STRING" id="1206085.SAMN05443575_1967"/>
<feature type="domain" description="4Fe-4S ferredoxin-type" evidence="8">
    <location>
        <begin position="309"/>
        <end position="339"/>
    </location>
</feature>
<dbReference type="InterPro" id="IPR017896">
    <property type="entry name" value="4Fe4S_Fe-S-bd"/>
</dbReference>